<dbReference type="GO" id="GO:0005783">
    <property type="term" value="C:endoplasmic reticulum"/>
    <property type="evidence" value="ECO:0007669"/>
    <property type="project" value="TreeGrafter"/>
</dbReference>
<feature type="domain" description="UBX" evidence="4">
    <location>
        <begin position="363"/>
        <end position="397"/>
    </location>
</feature>
<evidence type="ECO:0000259" key="4">
    <source>
        <dbReference type="PROSITE" id="PS50033"/>
    </source>
</evidence>
<dbReference type="Gene3D" id="1.10.8.10">
    <property type="entry name" value="DNA helicase RuvA subunit, C-terminal domain"/>
    <property type="match status" value="1"/>
</dbReference>
<dbReference type="SUPFAM" id="SSF54236">
    <property type="entry name" value="Ubiquitin-like"/>
    <property type="match status" value="1"/>
</dbReference>
<feature type="repeat" description="ARM" evidence="2">
    <location>
        <begin position="614"/>
        <end position="656"/>
    </location>
</feature>
<evidence type="ECO:0000256" key="1">
    <source>
        <dbReference type="ARBA" id="ARBA00023054"/>
    </source>
</evidence>
<accession>A0AA36FMK1</accession>
<dbReference type="PANTHER" id="PTHR23322:SF1">
    <property type="entry name" value="FAS-ASSOCIATED FACTOR 2"/>
    <property type="match status" value="1"/>
</dbReference>
<evidence type="ECO:0000256" key="2">
    <source>
        <dbReference type="PROSITE-ProRule" id="PRU00259"/>
    </source>
</evidence>
<dbReference type="AlphaFoldDB" id="A0AA36FMK1"/>
<dbReference type="InterPro" id="IPR036249">
    <property type="entry name" value="Thioredoxin-like_sf"/>
</dbReference>
<dbReference type="EMBL" id="OX597836">
    <property type="protein sequence ID" value="CAI9739313.1"/>
    <property type="molecule type" value="Genomic_DNA"/>
</dbReference>
<dbReference type="Gene3D" id="3.10.20.90">
    <property type="entry name" value="Phosphatidylinositol 3-kinase Catalytic Subunit, Chain A, domain 1"/>
    <property type="match status" value="1"/>
</dbReference>
<dbReference type="PANTHER" id="PTHR23322">
    <property type="entry name" value="FAS-ASSOCIATED PROTEIN"/>
    <property type="match status" value="1"/>
</dbReference>
<organism evidence="5 6">
    <name type="scientific">Octopus vulgaris</name>
    <name type="common">Common octopus</name>
    <dbReference type="NCBI Taxonomy" id="6645"/>
    <lineage>
        <taxon>Eukaryota</taxon>
        <taxon>Metazoa</taxon>
        <taxon>Spiralia</taxon>
        <taxon>Lophotrochozoa</taxon>
        <taxon>Mollusca</taxon>
        <taxon>Cephalopoda</taxon>
        <taxon>Coleoidea</taxon>
        <taxon>Octopodiformes</taxon>
        <taxon>Octopoda</taxon>
        <taxon>Incirrata</taxon>
        <taxon>Octopodidae</taxon>
        <taxon>Octopus</taxon>
    </lineage>
</organism>
<dbReference type="GO" id="GO:0043130">
    <property type="term" value="F:ubiquitin binding"/>
    <property type="evidence" value="ECO:0007669"/>
    <property type="project" value="TreeGrafter"/>
</dbReference>
<dbReference type="InterPro" id="IPR011989">
    <property type="entry name" value="ARM-like"/>
</dbReference>
<dbReference type="InterPro" id="IPR029071">
    <property type="entry name" value="Ubiquitin-like_domsf"/>
</dbReference>
<dbReference type="InterPro" id="IPR049483">
    <property type="entry name" value="FAF1_2-like_UAS"/>
</dbReference>
<dbReference type="PROSITE" id="PS50176">
    <property type="entry name" value="ARM_REPEAT"/>
    <property type="match status" value="1"/>
</dbReference>
<keyword evidence="6" id="KW-1185">Reference proteome</keyword>
<dbReference type="InterPro" id="IPR000225">
    <property type="entry name" value="Armadillo"/>
</dbReference>
<gene>
    <name evidence="5" type="ORF">OCTVUL_1B012679</name>
</gene>
<reference evidence="5" key="1">
    <citation type="submission" date="2023-08" db="EMBL/GenBank/DDBJ databases">
        <authorList>
            <person name="Alioto T."/>
            <person name="Alioto T."/>
            <person name="Gomez Garrido J."/>
        </authorList>
    </citation>
    <scope>NUCLEOTIDE SEQUENCE</scope>
</reference>
<dbReference type="InterPro" id="IPR006577">
    <property type="entry name" value="UAS"/>
</dbReference>
<dbReference type="Proteomes" id="UP001162480">
    <property type="component" value="Chromosome 23"/>
</dbReference>
<dbReference type="Gene3D" id="3.40.30.10">
    <property type="entry name" value="Glutaredoxin"/>
    <property type="match status" value="1"/>
</dbReference>
<dbReference type="Pfam" id="PF25571">
    <property type="entry name" value="TPR_CCP1_N"/>
    <property type="match status" value="1"/>
</dbReference>
<evidence type="ECO:0000313" key="6">
    <source>
        <dbReference type="Proteomes" id="UP001162480"/>
    </source>
</evidence>
<dbReference type="SUPFAM" id="SSF52833">
    <property type="entry name" value="Thioredoxin-like"/>
    <property type="match status" value="1"/>
</dbReference>
<dbReference type="SMART" id="SM00594">
    <property type="entry name" value="UAS"/>
    <property type="match status" value="1"/>
</dbReference>
<dbReference type="InterPro" id="IPR016024">
    <property type="entry name" value="ARM-type_fold"/>
</dbReference>
<dbReference type="SUPFAM" id="SSF48371">
    <property type="entry name" value="ARM repeat"/>
    <property type="match status" value="1"/>
</dbReference>
<dbReference type="Pfam" id="PF21021">
    <property type="entry name" value="FAF1"/>
    <property type="match status" value="1"/>
</dbReference>
<protein>
    <submittedName>
        <fullName evidence="5">FAS-associated factor 2-like</fullName>
    </submittedName>
</protein>
<evidence type="ECO:0000256" key="3">
    <source>
        <dbReference type="SAM" id="Coils"/>
    </source>
</evidence>
<name>A0AA36FMK1_OCTVU</name>
<sequence length="993" mass="113638">MEDDGVDLSGEQVEKLIHFQDLTMIEDLHRCKVILERYQWNIESAVTDTLNERDVVDAHFTTPVQPNNTEPRMPSMNLTPRDQHVYVTTSSGPQGVVQWISYAFMLPFRYFFTTVFNILKFAYRLFWPDPRQNVTDPVGDVMAFINKFKDDFGNTHPVFYQGSYSQAINDAKRELRFLLVYLHDDSLRNSMVFCRETLCNPNVVNFINSKVLFWACNVSSPEGYRVSRTIRVIKYPFLSLIVLRENNSMTVVARIEGLVDSQELIRRLQRAIEVNEQAVTSIRRERERRNADKELREQQDQAYYASLKADQEKDRKKQEAQRIIEEQELEKREQAAASNRLLMELEKEKDEARVLIPPEPPANAEDTVRIILTVPSGAHLERRFNKHTSLKYLYYFILCHESCPDDFKECDLSHLITEKSKTKKVLDSVRNSVQYILKCLFHFITCGCCYADNKQFGFIGNLYDHEPSEMEKQALVNLLRYLETEETLTIEFPHLISLRILIYSDNIELQLSAVLFYLEISERIDDCPTSVTLSPLIDLLRTKDDRLNRITTQALSNFLMRMPACKAEVYPCQPIPALIPLLESKNHDTLCNTIAILTILTITNNCRLEILAEDGVKPLLKTLHHKDLRVIRNAVGLIYNLTQLAASRDEIVREGGVALLISVLQDCGDNDVRYYCFGAMGNIAATPENRQVLFVADKKLLMNYLLVHNLSSESEKVTGQCLLTLRNLASDALNQEELAMGGAIEKIHKIIQSTKSQEILSLALCCLRNLSNFEANQVKFVSEEFLSDIGNILHDSTNPDAQHSSASIIRNLVDGEYMKIIKLKCLAILIGILMVPKCNINVLVEVTGSVSILAAEEDVRYHLAQTKNGKVFQALVMLATQSSSPELQYNCAGTLCQILIENIITDTQKERSLPYIIQYLHDFLRSNDANFIHLALWTIKKLTKDELFLRAFQDKRIEHAVQSVLSVMAGKESETIGKLVPEVLRRIRMETLT</sequence>
<proteinExistence type="predicted"/>
<dbReference type="InterPro" id="IPR050730">
    <property type="entry name" value="UBX_domain-protein"/>
</dbReference>
<keyword evidence="1 3" id="KW-0175">Coiled coil</keyword>
<dbReference type="Gene3D" id="1.25.10.10">
    <property type="entry name" value="Leucine-rich Repeat Variant"/>
    <property type="match status" value="2"/>
</dbReference>
<evidence type="ECO:0000313" key="5">
    <source>
        <dbReference type="EMBL" id="CAI9739313.1"/>
    </source>
</evidence>
<dbReference type="InterPro" id="IPR001012">
    <property type="entry name" value="UBX_dom"/>
</dbReference>
<feature type="coiled-coil region" evidence="3">
    <location>
        <begin position="265"/>
        <end position="355"/>
    </location>
</feature>
<dbReference type="GO" id="GO:0036503">
    <property type="term" value="P:ERAD pathway"/>
    <property type="evidence" value="ECO:0007669"/>
    <property type="project" value="TreeGrafter"/>
</dbReference>
<dbReference type="PROSITE" id="PS50033">
    <property type="entry name" value="UBX"/>
    <property type="match status" value="1"/>
</dbReference>
<dbReference type="SMART" id="SM00185">
    <property type="entry name" value="ARM"/>
    <property type="match status" value="6"/>
</dbReference>